<feature type="transmembrane region" description="Helical" evidence="1">
    <location>
        <begin position="73"/>
        <end position="95"/>
    </location>
</feature>
<feature type="transmembrane region" description="Helical" evidence="1">
    <location>
        <begin position="116"/>
        <end position="143"/>
    </location>
</feature>
<feature type="transmembrane region" description="Helical" evidence="1">
    <location>
        <begin position="396"/>
        <end position="421"/>
    </location>
</feature>
<feature type="transmembrane region" description="Helical" evidence="1">
    <location>
        <begin position="149"/>
        <end position="172"/>
    </location>
</feature>
<feature type="transmembrane region" description="Helical" evidence="1">
    <location>
        <begin position="442"/>
        <end position="462"/>
    </location>
</feature>
<proteinExistence type="predicted"/>
<protein>
    <submittedName>
        <fullName evidence="2">Uncharacterized protein</fullName>
    </submittedName>
</protein>
<dbReference type="RefSeq" id="WP_129453100.1">
    <property type="nucleotide sequence ID" value="NZ_JACXYX010000003.1"/>
</dbReference>
<feature type="transmembrane region" description="Helical" evidence="1">
    <location>
        <begin position="226"/>
        <end position="246"/>
    </location>
</feature>
<name>A0A4Q2SM39_9ACTN</name>
<keyword evidence="1" id="KW-1133">Transmembrane helix</keyword>
<feature type="transmembrane region" description="Helical" evidence="1">
    <location>
        <begin position="184"/>
        <end position="206"/>
    </location>
</feature>
<keyword evidence="1" id="KW-0812">Transmembrane</keyword>
<accession>A0A4Q2SM39</accession>
<dbReference type="Proteomes" id="UP000293291">
    <property type="component" value="Unassembled WGS sequence"/>
</dbReference>
<reference evidence="2 3" key="1">
    <citation type="submission" date="2019-01" db="EMBL/GenBank/DDBJ databases">
        <title>Novel species of Nocardioides.</title>
        <authorList>
            <person name="Liu Q."/>
            <person name="Xin Y.-H."/>
        </authorList>
    </citation>
    <scope>NUCLEOTIDE SEQUENCE [LARGE SCALE GENOMIC DNA]</scope>
    <source>
        <strain evidence="2 3">CGMCC 4.6875</strain>
    </source>
</reference>
<gene>
    <name evidence="2" type="ORF">EUA07_00875</name>
</gene>
<feature type="transmembrane region" description="Helical" evidence="1">
    <location>
        <begin position="303"/>
        <end position="320"/>
    </location>
</feature>
<sequence>MRSSTDGWLDAARDTGHLVAFRARTVRRRRASALGLVVVLALTALFALGPSGFDVASVGSPAVERALASVQGNLGAAFAGFLLLAVSSAMGSGGGRELLSRSEAAVHPISPVTEHLGALLLAPVNLAWLVQMWGLLAVTALVAPPGGLLGAQVVVLTWVLAATALGQAAGWAIEGVRRSPHGVVVVRTVGGAVVVALAGLHLAGLLGPLVRSLPTTWIAETAQTPAWPLVAVLLLALAAAGVVVGARPAAWALGLPPREELRVQSGVHEARHAPEPRWGSPDRALLRRLDRASVWRSVGMRRGLLVLGLGPGLVALVAGLEWSSVMVLPGLTASGAALLFGVNAWCLDGKGMVWRETLPVSAADVFDVRALVVAECMALVSGITVVLALLRNGLPPLVVGVAVLSCWLVVVVQVLAIVMTWSVRSPYGVDLSSPRATPAPHAAMAGYAGRLSLVTTLTALLFTGLAAVPWAWVPAVAALPFLAWSTRRLVRARRRWLAGDERARVVLTVAAV</sequence>
<dbReference type="AlphaFoldDB" id="A0A4Q2SM39"/>
<dbReference type="EMBL" id="SDWU01000001">
    <property type="protein sequence ID" value="RYC05078.1"/>
    <property type="molecule type" value="Genomic_DNA"/>
</dbReference>
<feature type="transmembrane region" description="Helical" evidence="1">
    <location>
        <begin position="31"/>
        <end position="53"/>
    </location>
</feature>
<keyword evidence="3" id="KW-1185">Reference proteome</keyword>
<evidence type="ECO:0000256" key="1">
    <source>
        <dbReference type="SAM" id="Phobius"/>
    </source>
</evidence>
<evidence type="ECO:0000313" key="2">
    <source>
        <dbReference type="EMBL" id="RYC05078.1"/>
    </source>
</evidence>
<keyword evidence="1" id="KW-0472">Membrane</keyword>
<dbReference type="OrthoDB" id="3812135at2"/>
<organism evidence="2 3">
    <name type="scientific">Nocardioides ganghwensis</name>
    <dbReference type="NCBI Taxonomy" id="252230"/>
    <lineage>
        <taxon>Bacteria</taxon>
        <taxon>Bacillati</taxon>
        <taxon>Actinomycetota</taxon>
        <taxon>Actinomycetes</taxon>
        <taxon>Propionibacteriales</taxon>
        <taxon>Nocardioidaceae</taxon>
        <taxon>Nocardioides</taxon>
    </lineage>
</organism>
<comment type="caution">
    <text evidence="2">The sequence shown here is derived from an EMBL/GenBank/DDBJ whole genome shotgun (WGS) entry which is preliminary data.</text>
</comment>
<feature type="transmembrane region" description="Helical" evidence="1">
    <location>
        <begin position="326"/>
        <end position="347"/>
    </location>
</feature>
<evidence type="ECO:0000313" key="3">
    <source>
        <dbReference type="Proteomes" id="UP000293291"/>
    </source>
</evidence>
<feature type="transmembrane region" description="Helical" evidence="1">
    <location>
        <begin position="368"/>
        <end position="390"/>
    </location>
</feature>